<protein>
    <submittedName>
        <fullName evidence="1">Uncharacterized protein</fullName>
    </submittedName>
</protein>
<dbReference type="EMBL" id="JANBPG010000158">
    <property type="protein sequence ID" value="KAJ1899376.1"/>
    <property type="molecule type" value="Genomic_DNA"/>
</dbReference>
<proteinExistence type="predicted"/>
<keyword evidence="2" id="KW-1185">Reference proteome</keyword>
<evidence type="ECO:0000313" key="2">
    <source>
        <dbReference type="Proteomes" id="UP001150581"/>
    </source>
</evidence>
<comment type="caution">
    <text evidence="1">The sequence shown here is derived from an EMBL/GenBank/DDBJ whole genome shotgun (WGS) entry which is preliminary data.</text>
</comment>
<gene>
    <name evidence="1" type="ORF">LPJ66_002159</name>
</gene>
<organism evidence="1 2">
    <name type="scientific">Kickxella alabastrina</name>
    <dbReference type="NCBI Taxonomy" id="61397"/>
    <lineage>
        <taxon>Eukaryota</taxon>
        <taxon>Fungi</taxon>
        <taxon>Fungi incertae sedis</taxon>
        <taxon>Zoopagomycota</taxon>
        <taxon>Kickxellomycotina</taxon>
        <taxon>Kickxellomycetes</taxon>
        <taxon>Kickxellales</taxon>
        <taxon>Kickxellaceae</taxon>
        <taxon>Kickxella</taxon>
    </lineage>
</organism>
<evidence type="ECO:0000313" key="1">
    <source>
        <dbReference type="EMBL" id="KAJ1899376.1"/>
    </source>
</evidence>
<sequence length="698" mass="75071">MQDDEINSSSSSKTRLGAADVDMLFRTSRLSLRIPDHSGDHPPTSQQIASTLPQRRHLHHGEHTQAYILCTIPSNTTAAEHYQASDLQHFFALLSFHIVGFQAHKGAAKSLGPQVSSTTPVLDMHAGWDVGAQLAELSDGSQCCLYPFEFEVRCGEGEEMLDTEESALVFEIRAAHSAHAPEALATAAAAAGGDRSELLEELALRVSSIYAHPHGPHTGPPMDSLVLPRRMVQAVVPTRPLADISHRMVALPPSFGTDAALVQVAVSCRVPGVRLCGLTVSSDEWHVVEMGGETKTKSTSEVAGDFLVHGRECCWQSVFRVSPLVARDARADAVCGLRLLNAAAGPRRCAGDLVVAARVVAVDGREFNVRRSFRPTINDQTADPSVGVVVGGSAPPPASVPQSASVSVGRSSGAFSRNEHMPQQQHHHQQPVVVGRTKAVSLDHPSLSPSSSLFPACNQSLVSPQQQQQQQQGRPSLSTVHSPLPDPPVADDAATNAGDQRLRAATFNVPSRTISGPRSSIAYPPPRASMSTVPMPVTTATAVADWRPSLATRSRRPSLESSLKPLPSSSFSQQQQQQQRNNNNTAGSLQLSFEAPPKVNLGEELTVRVYISNHTDTQYTHLCLVDVHAEGGDEDLDHGLMSLDHRTDVPPLWPGESVFVALQYIAAAPLFHSIRTLQLIDADHPLVTIESPFVVYIE</sequence>
<reference evidence="1" key="1">
    <citation type="submission" date="2022-07" db="EMBL/GenBank/DDBJ databases">
        <title>Phylogenomic reconstructions and comparative analyses of Kickxellomycotina fungi.</title>
        <authorList>
            <person name="Reynolds N.K."/>
            <person name="Stajich J.E."/>
            <person name="Barry K."/>
            <person name="Grigoriev I.V."/>
            <person name="Crous P."/>
            <person name="Smith M.E."/>
        </authorList>
    </citation>
    <scope>NUCLEOTIDE SEQUENCE</scope>
    <source>
        <strain evidence="1">Benny 63K</strain>
    </source>
</reference>
<dbReference type="Proteomes" id="UP001150581">
    <property type="component" value="Unassembled WGS sequence"/>
</dbReference>
<name>A0ACC1IRB4_9FUNG</name>
<accession>A0ACC1IRB4</accession>